<name>A0A8B8ATS7_CRAVI</name>
<evidence type="ECO:0000313" key="1">
    <source>
        <dbReference type="Proteomes" id="UP000694844"/>
    </source>
</evidence>
<dbReference type="RefSeq" id="XP_022294595.1">
    <property type="nucleotide sequence ID" value="XM_022438887.1"/>
</dbReference>
<reference evidence="2" key="1">
    <citation type="submission" date="2025-08" db="UniProtKB">
        <authorList>
            <consortium name="RefSeq"/>
        </authorList>
    </citation>
    <scope>IDENTIFICATION</scope>
    <source>
        <tissue evidence="2">Whole sample</tissue>
    </source>
</reference>
<dbReference type="GeneID" id="111104769"/>
<organism evidence="1 2">
    <name type="scientific">Crassostrea virginica</name>
    <name type="common">Eastern oyster</name>
    <dbReference type="NCBI Taxonomy" id="6565"/>
    <lineage>
        <taxon>Eukaryota</taxon>
        <taxon>Metazoa</taxon>
        <taxon>Spiralia</taxon>
        <taxon>Lophotrochozoa</taxon>
        <taxon>Mollusca</taxon>
        <taxon>Bivalvia</taxon>
        <taxon>Autobranchia</taxon>
        <taxon>Pteriomorphia</taxon>
        <taxon>Ostreida</taxon>
        <taxon>Ostreoidea</taxon>
        <taxon>Ostreidae</taxon>
        <taxon>Crassostrea</taxon>
    </lineage>
</organism>
<evidence type="ECO:0000313" key="2">
    <source>
        <dbReference type="RefSeq" id="XP_022294595.1"/>
    </source>
</evidence>
<sequence>MNPNKGRPRMDGTLWGFNTLEQTRNLGQQTYQRALKNYAAAWRDQQKTTVFPTHVYHGRFQDGPCPICGKTVESNHHLDSAFSEVMKMMSHISRSCEKYYCTTGKSK</sequence>
<dbReference type="AlphaFoldDB" id="A0A8B8ATS7"/>
<gene>
    <name evidence="2" type="primary">LOC111104769</name>
</gene>
<keyword evidence="1" id="KW-1185">Reference proteome</keyword>
<proteinExistence type="predicted"/>
<dbReference type="Proteomes" id="UP000694844">
    <property type="component" value="Chromosome 7"/>
</dbReference>
<protein>
    <submittedName>
        <fullName evidence="2">Uncharacterized protein LOC111104769 isoform X2</fullName>
    </submittedName>
</protein>
<accession>A0A8B8ATS7</accession>
<dbReference type="OrthoDB" id="6193628at2759"/>